<evidence type="ECO:0000256" key="9">
    <source>
        <dbReference type="ARBA" id="ARBA00093594"/>
    </source>
</evidence>
<evidence type="ECO:0000256" key="5">
    <source>
        <dbReference type="ARBA" id="ARBA00022884"/>
    </source>
</evidence>
<evidence type="ECO:0000259" key="12">
    <source>
        <dbReference type="Pfam" id="PF00588"/>
    </source>
</evidence>
<dbReference type="EMBL" id="QDEB01018022">
    <property type="protein sequence ID" value="RZC41348.1"/>
    <property type="molecule type" value="Genomic_DNA"/>
</dbReference>
<evidence type="ECO:0000256" key="1">
    <source>
        <dbReference type="ARBA" id="ARBA00007228"/>
    </source>
</evidence>
<comment type="function">
    <text evidence="8">S-adenosyl-L-methionine-dependent 2'-O-ribose methyltransferase that catalyzes the formation of 2'-O-methylguanosine at position 18 (Gm18) in a subset of tRNA. Selectively mediates Gm18 methylation of tRNAGln-TTG/CTG and tRNASer-TGA/GCT. Gm18 modification can enhance the stability of modified tRNAs.</text>
</comment>
<keyword evidence="6" id="KW-0007">Acetylation</keyword>
<feature type="non-terminal residue" evidence="14">
    <location>
        <position position="1285"/>
    </location>
</feature>
<dbReference type="InterPro" id="IPR045330">
    <property type="entry name" value="TRM3/TARBP1"/>
</dbReference>
<evidence type="ECO:0000256" key="8">
    <source>
        <dbReference type="ARBA" id="ARBA00093361"/>
    </source>
</evidence>
<reference evidence="14 15" key="1">
    <citation type="submission" date="2017-03" db="EMBL/GenBank/DDBJ databases">
        <title>Genome of the blue death feigning beetle - Asbolus verrucosus.</title>
        <authorList>
            <person name="Rider S.D."/>
        </authorList>
    </citation>
    <scope>NUCLEOTIDE SEQUENCE [LARGE SCALE GENOMIC DNA]</scope>
    <source>
        <strain evidence="14">Butters</strain>
        <tissue evidence="14">Head and leg muscle</tissue>
    </source>
</reference>
<dbReference type="GO" id="GO:0141100">
    <property type="term" value="F:tRNA (guanine(18)-2'-O)-methyltransferase activity"/>
    <property type="evidence" value="ECO:0007669"/>
    <property type="project" value="UniProtKB-EC"/>
</dbReference>
<evidence type="ECO:0000259" key="13">
    <source>
        <dbReference type="Pfam" id="PF25050"/>
    </source>
</evidence>
<keyword evidence="2" id="KW-0489">Methyltransferase</keyword>
<dbReference type="GO" id="GO:0030488">
    <property type="term" value="P:tRNA methylation"/>
    <property type="evidence" value="ECO:0007669"/>
    <property type="project" value="InterPro"/>
</dbReference>
<comment type="caution">
    <text evidence="14">The sequence shown here is derived from an EMBL/GenBank/DDBJ whole genome shotgun (WGS) entry which is preliminary data.</text>
</comment>
<evidence type="ECO:0000256" key="10">
    <source>
        <dbReference type="ARBA" id="ARBA00093636"/>
    </source>
</evidence>
<dbReference type="PANTHER" id="PTHR12029">
    <property type="entry name" value="RNA METHYLTRANSFERASE"/>
    <property type="match status" value="1"/>
</dbReference>
<dbReference type="GO" id="GO:0003723">
    <property type="term" value="F:RNA binding"/>
    <property type="evidence" value="ECO:0007669"/>
    <property type="project" value="UniProtKB-KW"/>
</dbReference>
<keyword evidence="15" id="KW-1185">Reference proteome</keyword>
<keyword evidence="3" id="KW-0808">Transferase</keyword>
<feature type="domain" description="tRNA/rRNA methyltransferase SpoU type" evidence="12">
    <location>
        <begin position="1136"/>
        <end position="1277"/>
    </location>
</feature>
<dbReference type="STRING" id="1661398.A0A482WAD5"/>
<evidence type="ECO:0000256" key="2">
    <source>
        <dbReference type="ARBA" id="ARBA00022603"/>
    </source>
</evidence>
<dbReference type="Pfam" id="PF25050">
    <property type="entry name" value="TARBP1"/>
    <property type="match status" value="1"/>
</dbReference>
<dbReference type="InterPro" id="IPR056921">
    <property type="entry name" value="TARBP1_dom"/>
</dbReference>
<dbReference type="InterPro" id="IPR001537">
    <property type="entry name" value="SpoU_MeTrfase"/>
</dbReference>
<comment type="catalytic activity">
    <reaction evidence="7">
        <text>guanosine(18) in tRNA + S-adenosyl-L-methionine = 2'-O-methylguanosine(18) in tRNA + S-adenosyl-L-homocysteine + H(+)</text>
        <dbReference type="Rhea" id="RHEA:20077"/>
        <dbReference type="Rhea" id="RHEA-COMP:10190"/>
        <dbReference type="Rhea" id="RHEA-COMP:10192"/>
        <dbReference type="ChEBI" id="CHEBI:15378"/>
        <dbReference type="ChEBI" id="CHEBI:57856"/>
        <dbReference type="ChEBI" id="CHEBI:59789"/>
        <dbReference type="ChEBI" id="CHEBI:74269"/>
        <dbReference type="ChEBI" id="CHEBI:74445"/>
        <dbReference type="EC" id="2.1.1.34"/>
    </reaction>
    <physiologicalReaction direction="left-to-right" evidence="7">
        <dbReference type="Rhea" id="RHEA:20078"/>
    </physiologicalReaction>
</comment>
<comment type="similarity">
    <text evidence="1">Belongs to the class IV-like SAM-binding methyltransferase superfamily. RNA methyltransferase TrmH family.</text>
</comment>
<dbReference type="Gene3D" id="3.40.1280.10">
    <property type="match status" value="1"/>
</dbReference>
<dbReference type="InterPro" id="IPR029026">
    <property type="entry name" value="tRNA_m1G_MTases_N"/>
</dbReference>
<name>A0A482WAD5_ASBVE</name>
<dbReference type="InterPro" id="IPR016024">
    <property type="entry name" value="ARM-type_fold"/>
</dbReference>
<keyword evidence="4" id="KW-0949">S-adenosyl-L-methionine</keyword>
<evidence type="ECO:0000256" key="6">
    <source>
        <dbReference type="ARBA" id="ARBA00022990"/>
    </source>
</evidence>
<evidence type="ECO:0000313" key="14">
    <source>
        <dbReference type="EMBL" id="RZC41348.1"/>
    </source>
</evidence>
<evidence type="ECO:0000256" key="11">
    <source>
        <dbReference type="ARBA" id="ARBA00093656"/>
    </source>
</evidence>
<dbReference type="Proteomes" id="UP000292052">
    <property type="component" value="Unassembled WGS sequence"/>
</dbReference>
<dbReference type="EC" id="2.1.1.34" evidence="9"/>
<keyword evidence="5" id="KW-0694">RNA-binding</keyword>
<organism evidence="14 15">
    <name type="scientific">Asbolus verrucosus</name>
    <name type="common">Desert ironclad beetle</name>
    <dbReference type="NCBI Taxonomy" id="1661398"/>
    <lineage>
        <taxon>Eukaryota</taxon>
        <taxon>Metazoa</taxon>
        <taxon>Ecdysozoa</taxon>
        <taxon>Arthropoda</taxon>
        <taxon>Hexapoda</taxon>
        <taxon>Insecta</taxon>
        <taxon>Pterygota</taxon>
        <taxon>Neoptera</taxon>
        <taxon>Endopterygota</taxon>
        <taxon>Coleoptera</taxon>
        <taxon>Polyphaga</taxon>
        <taxon>Cucujiformia</taxon>
        <taxon>Tenebrionidae</taxon>
        <taxon>Pimeliinae</taxon>
        <taxon>Asbolus</taxon>
    </lineage>
</organism>
<dbReference type="SUPFAM" id="SSF48371">
    <property type="entry name" value="ARM repeat"/>
    <property type="match status" value="1"/>
</dbReference>
<dbReference type="CDD" id="cd18091">
    <property type="entry name" value="SpoU-like_TRM3-like"/>
    <property type="match status" value="1"/>
</dbReference>
<feature type="domain" description="TARBP1" evidence="13">
    <location>
        <begin position="228"/>
        <end position="305"/>
    </location>
</feature>
<dbReference type="Pfam" id="PF00588">
    <property type="entry name" value="SpoU_methylase"/>
    <property type="match status" value="1"/>
</dbReference>
<protein>
    <recommendedName>
        <fullName evidence="10">tRNA (guanosine(18)-2'-O)-methyltransferase TARBP1</fullName>
        <ecNumber evidence="9">2.1.1.34</ecNumber>
    </recommendedName>
    <alternativeName>
        <fullName evidence="11">TAR RNA-binding protein 1</fullName>
    </alternativeName>
</protein>
<evidence type="ECO:0000256" key="7">
    <source>
        <dbReference type="ARBA" id="ARBA00093266"/>
    </source>
</evidence>
<accession>A0A482WAD5</accession>
<dbReference type="InterPro" id="IPR029028">
    <property type="entry name" value="Alpha/beta_knot_MTases"/>
</dbReference>
<proteinExistence type="inferred from homology"/>
<sequence length="1285" mass="149062">MDSFEAERSLLSDILTEEALNDMIKTTSCLATLNSLLQIKHRRIMEGQCEKLCFSIDSIYLRHSVNVDLKIQVLQTALHVVTNTGTHLLQAINYFLDKLQCNLNEDELYETLNLFNVIINCCKNNNIEPILCKVDYRRIYDVILLLLKYANTSKRVNTFTLLYFIPSCLDISTQGNQNILLENIFELVAELKKLEILCVLHDRFISTELNEDCFNLIKSDDYWLLLDACMVSKDSYLQKQAVYLLSKSVDISLNCNNSHYIPIFFKFNNVNEAEKIWKNFFILMDVSNEKQVHIVEPSLHMLNSVTHLHPLWRMCLYKVFLNHPQNSIVYAVALFILQNELEWVNFSKIIKELFSSINKNDYSANFKKIFQEIGNFCTKLNQNEFEFLVEESLKLSWTPAAVWCLYNNIFDKTTHFHISVALLEGVIKRLKSVPHTYIRDGCTKIALMYYTDNFIFDSVDNLLKVSVLFLNADESVFNSFIVDNKEQILFYTVDLQNEFSKLLKNESSNSQYIEILVKILETSPKKMQVVPYFEKYSYKTDLINVLLFENVNNTDLENYVISRMESLEDDEDIKAFLLLNQKFSTPKITRQARDILLETDVNKYSNIHKVIAFGIMNANYNEDCRTIVDLWKNRFVAFTGKTDEGITQFFVELYYKSLNDVLIDMEVIEESVAILTNVLDFQSQAATAIFENISIFLKYANNSLVLEFIDRCFKEFLNFNSKRTANAFLAQIFEAYLTGNDKLCDRIIDFCQTHCNTIAHILSEKIAILSEKNPQKASMFIPLIVKLILNGIVINKNDRVEYFICQDIERRLASAQNNPNLEDMSVRLWALEAMLNLIINQADAANKFMSLLMDEYMKYFNKRYFPDSQIHLYKLRIMQALLLFHNYLKSEKSKLINMIIESFSLESHQPSVRHLMQWLLICLLREDGEFSLKFIADKLKLVNNLRPAAVAGLIPVLYHLCLYQKEMYWSQVVDVFLPCTMGPQFKLRIYSQVALVKLYEQAAEKKYNRFFNDYRFLYMSLKQVIEASGSALYDVVNVNQEFLDYFSLENCDCSTIYYTVPKKTGVSVTEWENLYSCSFSGRLKHLDFNPIKSHEGPIVEICDSTPREYSENIQKKITPWKDTLDDAAITDQTNNFLLVTSLIEKPANLGGLSRTCEVFGIKQLVMKTSKITADKEFKSLSMSSENWVDIMEVKVEDLRNFILEIKRKGYSVIGAEQTAESVKLEEFKFPKSTVLILGNEKEGIPANLIPLLDSCIEIPQFGVVRSLNVHVAGAIVIWEYCKQHR</sequence>
<dbReference type="InterPro" id="IPR044748">
    <property type="entry name" value="Trm3/TARBP1_C"/>
</dbReference>
<evidence type="ECO:0000313" key="15">
    <source>
        <dbReference type="Proteomes" id="UP000292052"/>
    </source>
</evidence>
<evidence type="ECO:0000256" key="4">
    <source>
        <dbReference type="ARBA" id="ARBA00022691"/>
    </source>
</evidence>
<dbReference type="OrthoDB" id="241340at2759"/>
<dbReference type="SUPFAM" id="SSF75217">
    <property type="entry name" value="alpha/beta knot"/>
    <property type="match status" value="1"/>
</dbReference>
<evidence type="ECO:0000256" key="3">
    <source>
        <dbReference type="ARBA" id="ARBA00022679"/>
    </source>
</evidence>
<gene>
    <name evidence="14" type="ORF">BDFB_000226</name>
</gene>
<dbReference type="FunFam" id="3.40.1280.10:FF:000010">
    <property type="entry name" value="probable methyltransferase TARBP1"/>
    <property type="match status" value="1"/>
</dbReference>
<dbReference type="PANTHER" id="PTHR12029:SF11">
    <property type="entry name" value="METHYLTRANSFERASE TARBP1-RELATED"/>
    <property type="match status" value="1"/>
</dbReference>